<evidence type="ECO:0000313" key="8">
    <source>
        <dbReference type="EMBL" id="MBU3844510.1"/>
    </source>
</evidence>
<dbReference type="InterPro" id="IPR018313">
    <property type="entry name" value="SBP_3_CS"/>
</dbReference>
<evidence type="ECO:0000256" key="5">
    <source>
        <dbReference type="SAM" id="SignalP"/>
    </source>
</evidence>
<evidence type="ECO:0000259" key="6">
    <source>
        <dbReference type="SMART" id="SM00062"/>
    </source>
</evidence>
<keyword evidence="3 5" id="KW-0732">Signal</keyword>
<dbReference type="AlphaFoldDB" id="A0A948WY60"/>
<reference evidence="8" key="1">
    <citation type="journal article" date="2021" name="PeerJ">
        <title>Extensive microbial diversity within the chicken gut microbiome revealed by metagenomics and culture.</title>
        <authorList>
            <person name="Gilroy R."/>
            <person name="Ravi A."/>
            <person name="Getino M."/>
            <person name="Pursley I."/>
            <person name="Horton D.L."/>
            <person name="Alikhan N.F."/>
            <person name="Baker D."/>
            <person name="Gharbi K."/>
            <person name="Hall N."/>
            <person name="Watson M."/>
            <person name="Adriaenssens E.M."/>
            <person name="Foster-Nyarko E."/>
            <person name="Jarju S."/>
            <person name="Secka A."/>
            <person name="Antonio M."/>
            <person name="Oren A."/>
            <person name="Chaudhuri R.R."/>
            <person name="La Ragione R."/>
            <person name="Hildebrand F."/>
            <person name="Pallen M.J."/>
        </authorList>
    </citation>
    <scope>NUCLEOTIDE SEQUENCE</scope>
    <source>
        <strain evidence="8">378</strain>
    </source>
</reference>
<name>A0A948WY60_9GAMM</name>
<dbReference type="Gene3D" id="3.40.190.10">
    <property type="entry name" value="Periplasmic binding protein-like II"/>
    <property type="match status" value="2"/>
</dbReference>
<gene>
    <name evidence="8" type="ORF">H9847_06545</name>
</gene>
<evidence type="ECO:0000259" key="7">
    <source>
        <dbReference type="SMART" id="SM00079"/>
    </source>
</evidence>
<evidence type="ECO:0000313" key="9">
    <source>
        <dbReference type="Proteomes" id="UP000733611"/>
    </source>
</evidence>
<dbReference type="GO" id="GO:0030313">
    <property type="term" value="C:cell envelope"/>
    <property type="evidence" value="ECO:0007669"/>
    <property type="project" value="UniProtKB-SubCell"/>
</dbReference>
<dbReference type="SMART" id="SM00062">
    <property type="entry name" value="PBPb"/>
    <property type="match status" value="1"/>
</dbReference>
<proteinExistence type="inferred from homology"/>
<dbReference type="GO" id="GO:0016020">
    <property type="term" value="C:membrane"/>
    <property type="evidence" value="ECO:0007669"/>
    <property type="project" value="InterPro"/>
</dbReference>
<evidence type="ECO:0000256" key="2">
    <source>
        <dbReference type="ARBA" id="ARBA00010333"/>
    </source>
</evidence>
<dbReference type="Proteomes" id="UP000733611">
    <property type="component" value="Unassembled WGS sequence"/>
</dbReference>
<dbReference type="PANTHER" id="PTHR35936:SF38">
    <property type="entry name" value="GLUTAMINE-BINDING PERIPLASMIC PROTEIN"/>
    <property type="match status" value="1"/>
</dbReference>
<comment type="caution">
    <text evidence="8">The sequence shown here is derived from an EMBL/GenBank/DDBJ whole genome shotgun (WGS) entry which is preliminary data.</text>
</comment>
<reference evidence="8" key="2">
    <citation type="submission" date="2021-04" db="EMBL/GenBank/DDBJ databases">
        <authorList>
            <person name="Gilroy R."/>
        </authorList>
    </citation>
    <scope>NUCLEOTIDE SEQUENCE</scope>
    <source>
        <strain evidence="8">378</strain>
    </source>
</reference>
<dbReference type="EMBL" id="JAHLFE010000131">
    <property type="protein sequence ID" value="MBU3844510.1"/>
    <property type="molecule type" value="Genomic_DNA"/>
</dbReference>
<accession>A0A948WY60</accession>
<feature type="chain" id="PRO_5036841370" evidence="5">
    <location>
        <begin position="30"/>
        <end position="254"/>
    </location>
</feature>
<dbReference type="PROSITE" id="PS01039">
    <property type="entry name" value="SBP_BACTERIAL_3"/>
    <property type="match status" value="1"/>
</dbReference>
<dbReference type="SUPFAM" id="SSF53850">
    <property type="entry name" value="Periplasmic binding protein-like II"/>
    <property type="match status" value="1"/>
</dbReference>
<dbReference type="InterPro" id="IPR001638">
    <property type="entry name" value="Solute-binding_3/MltF_N"/>
</dbReference>
<dbReference type="GO" id="GO:0015276">
    <property type="term" value="F:ligand-gated monoatomic ion channel activity"/>
    <property type="evidence" value="ECO:0007669"/>
    <property type="project" value="InterPro"/>
</dbReference>
<comment type="similarity">
    <text evidence="2 4">Belongs to the bacterial solute-binding protein 3 family.</text>
</comment>
<sequence>MFSVNKVKTLVGATMLSLAAASFSTAACAEDVLRVGTESAYAPFEFTQNGQLVGFDIDLMNAVAKEMGATVEWVQMPFDGLIPAILTSQVDMAVASFTVTEERAKRVDFSSPYYRSGITFVIRAADQSKYPHTESLRGKTLCAQLGSVSAMKAEEFSPGNVKTFNDAYAGYLELKSGGCEAMVNDRPVNLYFMASQGSEGMYEIDELLDAENMAMVVPKGNDELLEKVNTALQALRDNGTYQQIYDKWFAHTSK</sequence>
<feature type="domain" description="Solute-binding protein family 3/N-terminal" evidence="6">
    <location>
        <begin position="32"/>
        <end position="252"/>
    </location>
</feature>
<organism evidence="8 9">
    <name type="scientific">Candidatus Anaerobiospirillum pullicola</name>
    <dbReference type="NCBI Taxonomy" id="2838451"/>
    <lineage>
        <taxon>Bacteria</taxon>
        <taxon>Pseudomonadati</taxon>
        <taxon>Pseudomonadota</taxon>
        <taxon>Gammaproteobacteria</taxon>
        <taxon>Aeromonadales</taxon>
        <taxon>Succinivibrionaceae</taxon>
        <taxon>Anaerobiospirillum</taxon>
    </lineage>
</organism>
<dbReference type="CDD" id="cd13624">
    <property type="entry name" value="PBP2_Arg_Lys_His"/>
    <property type="match status" value="1"/>
</dbReference>
<evidence type="ECO:0000256" key="3">
    <source>
        <dbReference type="ARBA" id="ARBA00022729"/>
    </source>
</evidence>
<dbReference type="Pfam" id="PF00497">
    <property type="entry name" value="SBP_bac_3"/>
    <property type="match status" value="1"/>
</dbReference>
<dbReference type="PROSITE" id="PS51257">
    <property type="entry name" value="PROKAR_LIPOPROTEIN"/>
    <property type="match status" value="1"/>
</dbReference>
<evidence type="ECO:0000256" key="1">
    <source>
        <dbReference type="ARBA" id="ARBA00004196"/>
    </source>
</evidence>
<dbReference type="PANTHER" id="PTHR35936">
    <property type="entry name" value="MEMBRANE-BOUND LYTIC MUREIN TRANSGLYCOSYLASE F"/>
    <property type="match status" value="1"/>
</dbReference>
<feature type="domain" description="Ionotropic glutamate receptor C-terminal" evidence="7">
    <location>
        <begin position="32"/>
        <end position="251"/>
    </location>
</feature>
<evidence type="ECO:0000256" key="4">
    <source>
        <dbReference type="RuleBase" id="RU003744"/>
    </source>
</evidence>
<dbReference type="InterPro" id="IPR001320">
    <property type="entry name" value="Iontro_rcpt_C"/>
</dbReference>
<protein>
    <submittedName>
        <fullName evidence="8">Basic amino acid ABC transporter substrate-binding protein</fullName>
    </submittedName>
</protein>
<comment type="subcellular location">
    <subcellularLocation>
        <location evidence="1">Cell envelope</location>
    </subcellularLocation>
</comment>
<feature type="signal peptide" evidence="5">
    <location>
        <begin position="1"/>
        <end position="29"/>
    </location>
</feature>
<dbReference type="SMART" id="SM00079">
    <property type="entry name" value="PBPe"/>
    <property type="match status" value="1"/>
</dbReference>